<evidence type="ECO:0000259" key="9">
    <source>
        <dbReference type="PROSITE" id="PS50157"/>
    </source>
</evidence>
<evidence type="ECO:0000256" key="8">
    <source>
        <dbReference type="SAM" id="MobiDB-lite"/>
    </source>
</evidence>
<dbReference type="InterPro" id="IPR013087">
    <property type="entry name" value="Znf_C2H2_type"/>
</dbReference>
<accession>A0AAV6G9P5</accession>
<dbReference type="Proteomes" id="UP000823561">
    <property type="component" value="Chromosome 13"/>
</dbReference>
<feature type="domain" description="C2H2-type" evidence="9">
    <location>
        <begin position="321"/>
        <end position="350"/>
    </location>
</feature>
<keyword evidence="2" id="KW-0479">Metal-binding</keyword>
<sequence length="436" mass="47099">MFNTVPCVSTCTKDLEKMDVDCLQDSRQMAKLSTDMNEIEAVEVLMTINSNWRNRSSLRKELRPLTPFSDSFGEESLLPGPAQFHPSPCSLQCMTPPHSPVTLEPSSVTTDAPVQTAPCCEGSSRPRAQATSVIRHTSDVQSCSCYSENTTSVDTVLPLLSPDGPNKAQVGGSAGNDSKVHGAPLCAPCPLTILKGSEMVILPDSAGAAAGFSIGGNTFSMPVQYRIIPAVSPMENSGVAMTPAPTDSPTVLCQPPVVLVGHQIPRGSVMFIVPQPTAPKQPVAITKGGTKLAAIAPAPGFGPLVRQVSPRSEESTRIRSHVCSHAGCGKTYFKSSHLKAHMRTHTGEKPFRCSWEGCERRFARSDELSRHRRTHTGEKRFTCPVCQSRFMRSDHLSKHARRHLSSSSSSRMPGWKLQLGRLGHLTAVCRPLQPLT</sequence>
<dbReference type="PANTHER" id="PTHR23235">
    <property type="entry name" value="KRUEPPEL-LIKE TRANSCRIPTION FACTOR"/>
    <property type="match status" value="1"/>
</dbReference>
<evidence type="ECO:0000256" key="2">
    <source>
        <dbReference type="ARBA" id="ARBA00022723"/>
    </source>
</evidence>
<evidence type="ECO:0000256" key="7">
    <source>
        <dbReference type="PROSITE-ProRule" id="PRU00042"/>
    </source>
</evidence>
<feature type="region of interest" description="Disordered" evidence="8">
    <location>
        <begin position="102"/>
        <end position="123"/>
    </location>
</feature>
<dbReference type="GO" id="GO:0000978">
    <property type="term" value="F:RNA polymerase II cis-regulatory region sequence-specific DNA binding"/>
    <property type="evidence" value="ECO:0007669"/>
    <property type="project" value="TreeGrafter"/>
</dbReference>
<keyword evidence="6" id="KW-0539">Nucleus</keyword>
<organism evidence="10 11">
    <name type="scientific">Alosa alosa</name>
    <name type="common">allis shad</name>
    <dbReference type="NCBI Taxonomy" id="278164"/>
    <lineage>
        <taxon>Eukaryota</taxon>
        <taxon>Metazoa</taxon>
        <taxon>Chordata</taxon>
        <taxon>Craniata</taxon>
        <taxon>Vertebrata</taxon>
        <taxon>Euteleostomi</taxon>
        <taxon>Actinopterygii</taxon>
        <taxon>Neopterygii</taxon>
        <taxon>Teleostei</taxon>
        <taxon>Clupei</taxon>
        <taxon>Clupeiformes</taxon>
        <taxon>Clupeoidei</taxon>
        <taxon>Clupeidae</taxon>
        <taxon>Alosa</taxon>
    </lineage>
</organism>
<dbReference type="GO" id="GO:0008270">
    <property type="term" value="F:zinc ion binding"/>
    <property type="evidence" value="ECO:0007669"/>
    <property type="project" value="UniProtKB-KW"/>
</dbReference>
<feature type="domain" description="C2H2-type" evidence="9">
    <location>
        <begin position="381"/>
        <end position="408"/>
    </location>
</feature>
<evidence type="ECO:0000256" key="3">
    <source>
        <dbReference type="ARBA" id="ARBA00022737"/>
    </source>
</evidence>
<evidence type="ECO:0000256" key="5">
    <source>
        <dbReference type="ARBA" id="ARBA00022833"/>
    </source>
</evidence>
<feature type="domain" description="C2H2-type" evidence="9">
    <location>
        <begin position="351"/>
        <end position="380"/>
    </location>
</feature>
<dbReference type="CDD" id="cd21572">
    <property type="entry name" value="KLF10_N"/>
    <property type="match status" value="1"/>
</dbReference>
<dbReference type="GO" id="GO:0000981">
    <property type="term" value="F:DNA-binding transcription factor activity, RNA polymerase II-specific"/>
    <property type="evidence" value="ECO:0007669"/>
    <property type="project" value="TreeGrafter"/>
</dbReference>
<dbReference type="PROSITE" id="PS50157">
    <property type="entry name" value="ZINC_FINGER_C2H2_2"/>
    <property type="match status" value="3"/>
</dbReference>
<dbReference type="FunFam" id="3.30.160.60:FF:000018">
    <property type="entry name" value="Krueppel-like factor 15"/>
    <property type="match status" value="1"/>
</dbReference>
<name>A0AAV6G9P5_9TELE</name>
<comment type="subcellular location">
    <subcellularLocation>
        <location evidence="1">Nucleus</location>
    </subcellularLocation>
</comment>
<evidence type="ECO:0000256" key="1">
    <source>
        <dbReference type="ARBA" id="ARBA00004123"/>
    </source>
</evidence>
<keyword evidence="5" id="KW-0862">Zinc</keyword>
<comment type="caution">
    <text evidence="10">The sequence shown here is derived from an EMBL/GenBank/DDBJ whole genome shotgun (WGS) entry which is preliminary data.</text>
</comment>
<keyword evidence="3" id="KW-0677">Repeat</keyword>
<dbReference type="SUPFAM" id="SSF57667">
    <property type="entry name" value="beta-beta-alpha zinc fingers"/>
    <property type="match status" value="2"/>
</dbReference>
<protein>
    <recommendedName>
        <fullName evidence="9">C2H2-type domain-containing protein</fullName>
    </recommendedName>
</protein>
<dbReference type="PROSITE" id="PS00028">
    <property type="entry name" value="ZINC_FINGER_C2H2_1"/>
    <property type="match status" value="3"/>
</dbReference>
<proteinExistence type="predicted"/>
<dbReference type="InterPro" id="IPR036236">
    <property type="entry name" value="Znf_C2H2_sf"/>
</dbReference>
<evidence type="ECO:0000256" key="4">
    <source>
        <dbReference type="ARBA" id="ARBA00022771"/>
    </source>
</evidence>
<dbReference type="AlphaFoldDB" id="A0AAV6G9P5"/>
<dbReference type="GO" id="GO:0005634">
    <property type="term" value="C:nucleus"/>
    <property type="evidence" value="ECO:0007669"/>
    <property type="project" value="UniProtKB-SubCell"/>
</dbReference>
<dbReference type="PANTHER" id="PTHR23235:SF64">
    <property type="entry name" value="KRUEPPEL-LIKE FACTOR 10"/>
    <property type="match status" value="1"/>
</dbReference>
<keyword evidence="4 7" id="KW-0863">Zinc-finger</keyword>
<reference evidence="10" key="1">
    <citation type="submission" date="2020-10" db="EMBL/GenBank/DDBJ databases">
        <title>Chromosome-scale genome assembly of the Allis shad, Alosa alosa.</title>
        <authorList>
            <person name="Margot Z."/>
            <person name="Christophe K."/>
            <person name="Cabau C."/>
            <person name="Louis A."/>
            <person name="Berthelot C."/>
            <person name="Parey E."/>
            <person name="Roest Crollius H."/>
            <person name="Montfort J."/>
            <person name="Robinson-Rechavi M."/>
            <person name="Bucao C."/>
            <person name="Bouchez O."/>
            <person name="Gislard M."/>
            <person name="Lluch J."/>
            <person name="Milhes M."/>
            <person name="Lampietro C."/>
            <person name="Lopez Roques C."/>
            <person name="Donnadieu C."/>
            <person name="Braasch I."/>
            <person name="Desvignes T."/>
            <person name="Postlethwait J."/>
            <person name="Bobe J."/>
            <person name="Guiguen Y."/>
        </authorList>
    </citation>
    <scope>NUCLEOTIDE SEQUENCE</scope>
    <source>
        <strain evidence="10">M-15738</strain>
        <tissue evidence="10">Blood</tissue>
    </source>
</reference>
<evidence type="ECO:0000313" key="11">
    <source>
        <dbReference type="Proteomes" id="UP000823561"/>
    </source>
</evidence>
<dbReference type="EMBL" id="JADWDJ010000013">
    <property type="protein sequence ID" value="KAG5271768.1"/>
    <property type="molecule type" value="Genomic_DNA"/>
</dbReference>
<gene>
    <name evidence="10" type="ORF">AALO_G00183800</name>
</gene>
<feature type="compositionally biased region" description="Polar residues" evidence="8">
    <location>
        <begin position="104"/>
        <end position="113"/>
    </location>
</feature>
<dbReference type="Pfam" id="PF00096">
    <property type="entry name" value="zf-C2H2"/>
    <property type="match status" value="3"/>
</dbReference>
<dbReference type="FunFam" id="3.30.160.60:FF:000125">
    <property type="entry name" value="Putative zinc finger protein 143"/>
    <property type="match status" value="1"/>
</dbReference>
<keyword evidence="11" id="KW-1185">Reference proteome</keyword>
<dbReference type="Gene3D" id="3.30.160.60">
    <property type="entry name" value="Classic Zinc Finger"/>
    <property type="match status" value="3"/>
</dbReference>
<dbReference type="SMART" id="SM00355">
    <property type="entry name" value="ZnF_C2H2"/>
    <property type="match status" value="3"/>
</dbReference>
<evidence type="ECO:0000256" key="6">
    <source>
        <dbReference type="ARBA" id="ARBA00023242"/>
    </source>
</evidence>
<dbReference type="FunFam" id="3.30.160.60:FF:000926">
    <property type="entry name" value="Kruppel like factor 13"/>
    <property type="match status" value="1"/>
</dbReference>
<evidence type="ECO:0000313" key="10">
    <source>
        <dbReference type="EMBL" id="KAG5271768.1"/>
    </source>
</evidence>